<gene>
    <name evidence="7" type="ORF">PEPS_31450</name>
</gene>
<evidence type="ECO:0000313" key="8">
    <source>
        <dbReference type="Proteomes" id="UP001354989"/>
    </source>
</evidence>
<reference evidence="7 8" key="1">
    <citation type="submission" date="2021-12" db="EMBL/GenBank/DDBJ databases">
        <title>Genome sequencing of bacteria with rrn-lacking chromosome and rrn-plasmid.</title>
        <authorList>
            <person name="Anda M."/>
            <person name="Iwasaki W."/>
        </authorList>
    </citation>
    <scope>NUCLEOTIDE SEQUENCE [LARGE SCALE GENOMIC DNA]</scope>
    <source>
        <strain evidence="7 8">NBRC 101262</strain>
        <plasmid evidence="7 8">pPP1</plasmid>
    </source>
</reference>
<dbReference type="PANTHER" id="PTHR30600:SF4">
    <property type="entry name" value="CYTOCHROME C DOMAIN-CONTAINING PROTEIN"/>
    <property type="match status" value="1"/>
</dbReference>
<dbReference type="EMBL" id="AP025293">
    <property type="protein sequence ID" value="BDD00865.1"/>
    <property type="molecule type" value="Genomic_DNA"/>
</dbReference>
<sequence length="465" mass="51112">MTTSKRFLWVLACVFMFSCNHLSEVQFQAEEGEELSAGQGTIFDTSENAFSLQIPTLSNEEGLLFFVGNSLFNQNWVTAPASTTARDGLGPLFNARSCSGCHFKDGRGRAPEFHGELNAGHLIRLSIPDPFNPSRTLPDPHYGGQLQDQAINGFGVPVEGGYEVDYLMMEGKFADGSSYELRKPMISFVNLKYGPMDAKVMTSPRVAPQMVGLGFLEAIPEADLLALADPEDRDNDGISGRPNYILQQDGQKAIGRFGWKANQQDLEHQVAGAFLGDMGITSDLKPSQNWPFGIDTENIPNGGEPEIDADDLQKVVLYSATLAVPARRNWQDPEVLKGKQIFMDAGCAGCHIPKFKTGTHPTIDGLSHQVIRPFTDLLLHDMGEGLADGRPDHEANGQEWRTPPLWGIGLFAAVNDHTFYLHDGRARNLSEAILWHGGEAEESKNQFVAMSSDDRQSLLQFLNSL</sequence>
<dbReference type="InterPro" id="IPR051395">
    <property type="entry name" value="Cytochrome_c_Peroxidase/MauG"/>
</dbReference>
<feature type="chain" id="PRO_5046254861" evidence="5">
    <location>
        <begin position="24"/>
        <end position="465"/>
    </location>
</feature>
<name>A0ABN6LCF5_9BACT</name>
<evidence type="ECO:0000256" key="3">
    <source>
        <dbReference type="ARBA" id="ARBA00023004"/>
    </source>
</evidence>
<dbReference type="SUPFAM" id="SSF46626">
    <property type="entry name" value="Cytochrome c"/>
    <property type="match status" value="1"/>
</dbReference>
<dbReference type="PANTHER" id="PTHR30600">
    <property type="entry name" value="CYTOCHROME C PEROXIDASE-RELATED"/>
    <property type="match status" value="1"/>
</dbReference>
<dbReference type="PROSITE" id="PS51007">
    <property type="entry name" value="CYTC"/>
    <property type="match status" value="1"/>
</dbReference>
<evidence type="ECO:0000256" key="4">
    <source>
        <dbReference type="PROSITE-ProRule" id="PRU00433"/>
    </source>
</evidence>
<keyword evidence="7" id="KW-0614">Plasmid</keyword>
<evidence type="ECO:0000256" key="2">
    <source>
        <dbReference type="ARBA" id="ARBA00022723"/>
    </source>
</evidence>
<feature type="domain" description="Cytochrome c" evidence="6">
    <location>
        <begin position="333"/>
        <end position="465"/>
    </location>
</feature>
<evidence type="ECO:0000256" key="1">
    <source>
        <dbReference type="ARBA" id="ARBA00022617"/>
    </source>
</evidence>
<feature type="signal peptide" evidence="5">
    <location>
        <begin position="1"/>
        <end position="23"/>
    </location>
</feature>
<dbReference type="PIRSF" id="PIRSF028099">
    <property type="entry name" value="DUF1111"/>
    <property type="match status" value="1"/>
</dbReference>
<dbReference type="InterPro" id="IPR009056">
    <property type="entry name" value="Cyt_c-like_dom"/>
</dbReference>
<geneLocation type="plasmid" evidence="7 8">
    <name>pPP1</name>
</geneLocation>
<keyword evidence="8" id="KW-1185">Reference proteome</keyword>
<evidence type="ECO:0000259" key="6">
    <source>
        <dbReference type="PROSITE" id="PS51007"/>
    </source>
</evidence>
<proteinExistence type="predicted"/>
<dbReference type="Gene3D" id="1.10.760.10">
    <property type="entry name" value="Cytochrome c-like domain"/>
    <property type="match status" value="1"/>
</dbReference>
<accession>A0ABN6LCF5</accession>
<dbReference type="RefSeq" id="WP_338398118.1">
    <property type="nucleotide sequence ID" value="NZ_AP025293.1"/>
</dbReference>
<dbReference type="PROSITE" id="PS51257">
    <property type="entry name" value="PROKAR_LIPOPROTEIN"/>
    <property type="match status" value="1"/>
</dbReference>
<dbReference type="InterPro" id="IPR036909">
    <property type="entry name" value="Cyt_c-like_dom_sf"/>
</dbReference>
<dbReference type="InterPro" id="IPR010538">
    <property type="entry name" value="DHOR"/>
</dbReference>
<protein>
    <submittedName>
        <fullName evidence="7">Thiol oxidoreductase</fullName>
    </submittedName>
</protein>
<dbReference type="Proteomes" id="UP001354989">
    <property type="component" value="Plasmid pPP1"/>
</dbReference>
<keyword evidence="1 4" id="KW-0349">Heme</keyword>
<evidence type="ECO:0000313" key="7">
    <source>
        <dbReference type="EMBL" id="BDD00865.1"/>
    </source>
</evidence>
<dbReference type="Pfam" id="PF06537">
    <property type="entry name" value="DHOR"/>
    <property type="match status" value="1"/>
</dbReference>
<evidence type="ECO:0000256" key="5">
    <source>
        <dbReference type="SAM" id="SignalP"/>
    </source>
</evidence>
<organism evidence="7 8">
    <name type="scientific">Persicobacter psychrovividus</name>
    <dbReference type="NCBI Taxonomy" id="387638"/>
    <lineage>
        <taxon>Bacteria</taxon>
        <taxon>Pseudomonadati</taxon>
        <taxon>Bacteroidota</taxon>
        <taxon>Cytophagia</taxon>
        <taxon>Cytophagales</taxon>
        <taxon>Persicobacteraceae</taxon>
        <taxon>Persicobacter</taxon>
    </lineage>
</organism>
<keyword evidence="2 4" id="KW-0479">Metal-binding</keyword>
<keyword evidence="3 4" id="KW-0408">Iron</keyword>
<keyword evidence="5" id="KW-0732">Signal</keyword>